<dbReference type="Proteomes" id="UP000006310">
    <property type="component" value="Chromosome 4"/>
</dbReference>
<dbReference type="AlphaFoldDB" id="J7R4V7"/>
<dbReference type="KEGG" id="kng:KNAG_0D01280"/>
<sequence>MNYPFEELQNNYRLAAVVKNKLHSCTTGCKRKGFDLREIVCHANLLDSILDNIDVLKYRYVSQQRGTPGRTAPLLTSVASSSTEPMYVYNPLPLRKHQTAYDDAATEDDDDEDCEKYYQYDSGSDSNCDGEGSHEQSLNEEESIYNDDLITAPSMVPRSPSPSSSSTDDDIEDTEVAATQDKSPPTECVLSKPLAAAVITAMDNSNSRSSLYYRLRS</sequence>
<evidence type="ECO:0000313" key="2">
    <source>
        <dbReference type="EMBL" id="CCK69880.1"/>
    </source>
</evidence>
<feature type="region of interest" description="Disordered" evidence="1">
    <location>
        <begin position="152"/>
        <end position="188"/>
    </location>
</feature>
<reference evidence="3" key="2">
    <citation type="submission" date="2012-08" db="EMBL/GenBank/DDBJ databases">
        <title>Genome sequence of Kazachstania naganishii.</title>
        <authorList>
            <person name="Gordon J.L."/>
            <person name="Armisen D."/>
            <person name="Proux-Wera E."/>
            <person name="OhEigeartaigh S.S."/>
            <person name="Byrne K.P."/>
            <person name="Wolfe K.H."/>
        </authorList>
    </citation>
    <scope>NUCLEOTIDE SEQUENCE [LARGE SCALE GENOMIC DNA]</scope>
    <source>
        <strain evidence="3">ATCC MYA-139 / BCRC 22969 / CBS 8797 / CCRC 22969 / KCTC 17520 / NBRC 10181 / NCYC 3082</strain>
    </source>
</reference>
<dbReference type="PANTHER" id="PTHR36826">
    <property type="entry name" value="PROTEIN ECM13"/>
    <property type="match status" value="1"/>
</dbReference>
<accession>J7R4V7</accession>
<dbReference type="InterPro" id="IPR037738">
    <property type="entry name" value="Ecm13-like"/>
</dbReference>
<evidence type="ECO:0000313" key="3">
    <source>
        <dbReference type="Proteomes" id="UP000006310"/>
    </source>
</evidence>
<keyword evidence="3" id="KW-1185">Reference proteome</keyword>
<dbReference type="OrthoDB" id="5431245at2759"/>
<dbReference type="PANTHER" id="PTHR36826:SF1">
    <property type="entry name" value="PROTEIN ECM13"/>
    <property type="match status" value="1"/>
</dbReference>
<name>J7R4V7_HUIN7</name>
<protein>
    <submittedName>
        <fullName evidence="2">Uncharacterized protein</fullName>
    </submittedName>
</protein>
<dbReference type="RefSeq" id="XP_022464126.1">
    <property type="nucleotide sequence ID" value="XM_022607540.1"/>
</dbReference>
<gene>
    <name evidence="2" type="primary">KNAG0D01280</name>
    <name evidence="2" type="ordered locus">KNAG_0D01280</name>
</gene>
<proteinExistence type="predicted"/>
<dbReference type="EMBL" id="HE978317">
    <property type="protein sequence ID" value="CCK69880.1"/>
    <property type="molecule type" value="Genomic_DNA"/>
</dbReference>
<organism evidence="2 3">
    <name type="scientific">Huiozyma naganishii (strain ATCC MYA-139 / BCRC 22969 / CBS 8797 / KCTC 17520 / NBRC 10181 / NCYC 3082 / Yp74L-3)</name>
    <name type="common">Yeast</name>
    <name type="synonym">Kazachstania naganishii</name>
    <dbReference type="NCBI Taxonomy" id="1071383"/>
    <lineage>
        <taxon>Eukaryota</taxon>
        <taxon>Fungi</taxon>
        <taxon>Dikarya</taxon>
        <taxon>Ascomycota</taxon>
        <taxon>Saccharomycotina</taxon>
        <taxon>Saccharomycetes</taxon>
        <taxon>Saccharomycetales</taxon>
        <taxon>Saccharomycetaceae</taxon>
        <taxon>Huiozyma</taxon>
    </lineage>
</organism>
<reference evidence="2 3" key="1">
    <citation type="journal article" date="2011" name="Proc. Natl. Acad. Sci. U.S.A.">
        <title>Evolutionary erosion of yeast sex chromosomes by mating-type switching accidents.</title>
        <authorList>
            <person name="Gordon J.L."/>
            <person name="Armisen D."/>
            <person name="Proux-Wera E."/>
            <person name="Oheigeartaigh S.S."/>
            <person name="Byrne K.P."/>
            <person name="Wolfe K.H."/>
        </authorList>
    </citation>
    <scope>NUCLEOTIDE SEQUENCE [LARGE SCALE GENOMIC DNA]</scope>
    <source>
        <strain evidence="3">ATCC MYA-139 / BCRC 22969 / CBS 8797 / CCRC 22969 / KCTC 17520 / NBRC 10181 / NCYC 3082</strain>
    </source>
</reference>
<dbReference type="GeneID" id="34525569"/>
<dbReference type="HOGENOM" id="CLU_1272481_0_0_1"/>
<feature type="compositionally biased region" description="Low complexity" evidence="1">
    <location>
        <begin position="153"/>
        <end position="166"/>
    </location>
</feature>
<evidence type="ECO:0000256" key="1">
    <source>
        <dbReference type="SAM" id="MobiDB-lite"/>
    </source>
</evidence>